<protein>
    <recommendedName>
        <fullName evidence="4">TraB/GumN family protein</fullName>
    </recommendedName>
</protein>
<feature type="signal peptide" evidence="1">
    <location>
        <begin position="1"/>
        <end position="18"/>
    </location>
</feature>
<keyword evidence="3" id="KW-1185">Reference proteome</keyword>
<evidence type="ECO:0008006" key="4">
    <source>
        <dbReference type="Google" id="ProtNLM"/>
    </source>
</evidence>
<organism evidence="2 3">
    <name type="scientific">Qipengyuania oceanensis</name>
    <dbReference type="NCBI Taxonomy" id="1463597"/>
    <lineage>
        <taxon>Bacteria</taxon>
        <taxon>Pseudomonadati</taxon>
        <taxon>Pseudomonadota</taxon>
        <taxon>Alphaproteobacteria</taxon>
        <taxon>Sphingomonadales</taxon>
        <taxon>Erythrobacteraceae</taxon>
        <taxon>Qipengyuania</taxon>
    </lineage>
</organism>
<dbReference type="EMBL" id="WTYN01000001">
    <property type="protein sequence ID" value="MXO62336.1"/>
    <property type="molecule type" value="Genomic_DNA"/>
</dbReference>
<reference evidence="2 3" key="1">
    <citation type="submission" date="2019-12" db="EMBL/GenBank/DDBJ databases">
        <title>Genomic-based taxomic classification of the family Erythrobacteraceae.</title>
        <authorList>
            <person name="Xu L."/>
        </authorList>
    </citation>
    <scope>NUCLEOTIDE SEQUENCE [LARGE SCALE GENOMIC DNA]</scope>
    <source>
        <strain evidence="2 3">MCCC 1A09965</strain>
    </source>
</reference>
<evidence type="ECO:0000313" key="2">
    <source>
        <dbReference type="EMBL" id="MXO62336.1"/>
    </source>
</evidence>
<evidence type="ECO:0000256" key="1">
    <source>
        <dbReference type="SAM" id="SignalP"/>
    </source>
</evidence>
<accession>A0A844YBI4</accession>
<gene>
    <name evidence="2" type="ORF">GRI48_04840</name>
</gene>
<dbReference type="Pfam" id="PF18950">
    <property type="entry name" value="DUF5694"/>
    <property type="match status" value="1"/>
</dbReference>
<sequence length="355" mass="38990">MSFLLAILAAAAAPAVSASDPVTIVDEAARKRGDRSQVLVLGTSHLRSLPRDYDRTAFDPLIERLAEWNPEAIAIESLSGAQCDYLREYDFAYDGTADGYCPDPTAARAVLGVTNAQAEQLVETMLAAPFAERPAEQRRHLAALFLAMGDPVSALVQWLRLPKSERRADESLTDPLVVELQRRADSRSEDSIIAARVAARLGLERVYAVDDHTGDRASGDTDTPVFAQEMAQIWDNDAAKRTPARFDALQAKFLADGDVLGWYRAINDEDHLRDDTMTGDFAAAAASTLPGNTGRKYLAYWETRNLRMVANLREVIGPGRRVLAIVGVSHSPYYHRYLGMTSDVELSDLGPVLRD</sequence>
<evidence type="ECO:0000313" key="3">
    <source>
        <dbReference type="Proteomes" id="UP000445582"/>
    </source>
</evidence>
<comment type="caution">
    <text evidence="2">The sequence shown here is derived from an EMBL/GenBank/DDBJ whole genome shotgun (WGS) entry which is preliminary data.</text>
</comment>
<dbReference type="RefSeq" id="WP_160672198.1">
    <property type="nucleotide sequence ID" value="NZ_WTYN01000001.1"/>
</dbReference>
<dbReference type="InterPro" id="IPR043749">
    <property type="entry name" value="DUF5694"/>
</dbReference>
<proteinExistence type="predicted"/>
<name>A0A844YBI4_9SPHN</name>
<dbReference type="OrthoDB" id="69432at2"/>
<feature type="chain" id="PRO_5032666871" description="TraB/GumN family protein" evidence="1">
    <location>
        <begin position="19"/>
        <end position="355"/>
    </location>
</feature>
<dbReference type="Proteomes" id="UP000445582">
    <property type="component" value="Unassembled WGS sequence"/>
</dbReference>
<dbReference type="AlphaFoldDB" id="A0A844YBI4"/>
<keyword evidence="1" id="KW-0732">Signal</keyword>